<keyword evidence="3" id="KW-1185">Reference proteome</keyword>
<feature type="compositionally biased region" description="Basic and acidic residues" evidence="1">
    <location>
        <begin position="1"/>
        <end position="14"/>
    </location>
</feature>
<evidence type="ECO:0000256" key="1">
    <source>
        <dbReference type="SAM" id="MobiDB-lite"/>
    </source>
</evidence>
<dbReference type="AlphaFoldDB" id="A0A5N6IPY8"/>
<feature type="region of interest" description="Disordered" evidence="1">
    <location>
        <begin position="1"/>
        <end position="25"/>
    </location>
</feature>
<protein>
    <submittedName>
        <fullName evidence="2">Uncharacterized protein</fullName>
    </submittedName>
</protein>
<accession>A0A5N6IPY8</accession>
<evidence type="ECO:0000313" key="3">
    <source>
        <dbReference type="Proteomes" id="UP000326289"/>
    </source>
</evidence>
<gene>
    <name evidence="2" type="ORF">BDV30DRAFT_230844</name>
</gene>
<dbReference type="Proteomes" id="UP000326289">
    <property type="component" value="Unassembled WGS sequence"/>
</dbReference>
<reference evidence="2 3" key="1">
    <citation type="submission" date="2019-04" db="EMBL/GenBank/DDBJ databases">
        <title>Fungal friends and foes A comparative genomics study of 23 Aspergillus species from section Flavi.</title>
        <authorList>
            <consortium name="DOE Joint Genome Institute"/>
            <person name="Kjaerbolling I."/>
            <person name="Vesth T.C."/>
            <person name="Frisvad J.C."/>
            <person name="Nybo J.L."/>
            <person name="Theobald S."/>
            <person name="Kildgaard S."/>
            <person name="Petersen T.I."/>
            <person name="Kuo A."/>
            <person name="Sato A."/>
            <person name="Lyhne E.K."/>
            <person name="Kogle M.E."/>
            <person name="Wiebenga A."/>
            <person name="Kun R.S."/>
            <person name="Lubbers R.J."/>
            <person name="Makela M.R."/>
            <person name="Barry K."/>
            <person name="Chovatia M."/>
            <person name="Clum A."/>
            <person name="Daum C."/>
            <person name="Haridas S."/>
            <person name="He G."/>
            <person name="LaButti K."/>
            <person name="Lipzen A."/>
            <person name="Mondo S."/>
            <person name="Pangilinan J."/>
            <person name="Riley R."/>
            <person name="Salamov A."/>
            <person name="Simmons B.A."/>
            <person name="Magnuson J.K."/>
            <person name="Henrissat B."/>
            <person name="Mortensen U.H."/>
            <person name="Larsen T.O."/>
            <person name="De vries R.P."/>
            <person name="Grigoriev I.V."/>
            <person name="Machida M."/>
            <person name="Baker S.E."/>
            <person name="Andersen M.R."/>
        </authorList>
    </citation>
    <scope>NUCLEOTIDE SEQUENCE [LARGE SCALE GENOMIC DNA]</scope>
    <source>
        <strain evidence="2 3">CBS 117635</strain>
    </source>
</reference>
<evidence type="ECO:0000313" key="2">
    <source>
        <dbReference type="EMBL" id="KAB8268244.1"/>
    </source>
</evidence>
<dbReference type="EMBL" id="ML732874">
    <property type="protein sequence ID" value="KAB8268244.1"/>
    <property type="molecule type" value="Genomic_DNA"/>
</dbReference>
<name>A0A5N6IPY8_9EURO</name>
<proteinExistence type="predicted"/>
<organism evidence="2 3">
    <name type="scientific">Aspergillus minisclerotigenes</name>
    <dbReference type="NCBI Taxonomy" id="656917"/>
    <lineage>
        <taxon>Eukaryota</taxon>
        <taxon>Fungi</taxon>
        <taxon>Dikarya</taxon>
        <taxon>Ascomycota</taxon>
        <taxon>Pezizomycotina</taxon>
        <taxon>Eurotiomycetes</taxon>
        <taxon>Eurotiomycetidae</taxon>
        <taxon>Eurotiales</taxon>
        <taxon>Aspergillaceae</taxon>
        <taxon>Aspergillus</taxon>
        <taxon>Aspergillus subgen. Circumdati</taxon>
    </lineage>
</organism>
<sequence length="107" mass="11702">MVGPDSSDHVRDSSKILGRSAGANDGLELRQGPWSLSHETCPLTQVHSSLLFDPCDDRLHFFVVCILERDMCGKGCPGLLPDHVTDIGPGSPHVTLSEFLRRPSPPW</sequence>